<reference evidence="1" key="1">
    <citation type="journal article" date="2023" name="Science">
        <title>Genome structures resolve the early diversification of teleost fishes.</title>
        <authorList>
            <person name="Parey E."/>
            <person name="Louis A."/>
            <person name="Montfort J."/>
            <person name="Bouchez O."/>
            <person name="Roques C."/>
            <person name="Iampietro C."/>
            <person name="Lluch J."/>
            <person name="Castinel A."/>
            <person name="Donnadieu C."/>
            <person name="Desvignes T."/>
            <person name="Floi Bucao C."/>
            <person name="Jouanno E."/>
            <person name="Wen M."/>
            <person name="Mejri S."/>
            <person name="Dirks R."/>
            <person name="Jansen H."/>
            <person name="Henkel C."/>
            <person name="Chen W.J."/>
            <person name="Zahm M."/>
            <person name="Cabau C."/>
            <person name="Klopp C."/>
            <person name="Thompson A.W."/>
            <person name="Robinson-Rechavi M."/>
            <person name="Braasch I."/>
            <person name="Lecointre G."/>
            <person name="Bobe J."/>
            <person name="Postlethwait J.H."/>
            <person name="Berthelot C."/>
            <person name="Roest Crollius H."/>
            <person name="Guiguen Y."/>
        </authorList>
    </citation>
    <scope>NUCLEOTIDE SEQUENCE</scope>
    <source>
        <strain evidence="1">WJC10195</strain>
    </source>
</reference>
<sequence>MLIETHNNRSVASVAIVVNSIIQLMPAYIQFPYEMQSQVEIPAFAHWDECIKAPSDDAFTCMNGKGYRSINVQQCETNQLCVAQRRGSVAWWTYDSFILWGS</sequence>
<proteinExistence type="predicted"/>
<accession>A0A9Q1JBQ3</accession>
<dbReference type="Proteomes" id="UP001152622">
    <property type="component" value="Chromosome 2"/>
</dbReference>
<gene>
    <name evidence="1" type="ORF">SKAU_G00075480</name>
</gene>
<organism evidence="1 2">
    <name type="scientific">Synaphobranchus kaupii</name>
    <name type="common">Kaup's arrowtooth eel</name>
    <dbReference type="NCBI Taxonomy" id="118154"/>
    <lineage>
        <taxon>Eukaryota</taxon>
        <taxon>Metazoa</taxon>
        <taxon>Chordata</taxon>
        <taxon>Craniata</taxon>
        <taxon>Vertebrata</taxon>
        <taxon>Euteleostomi</taxon>
        <taxon>Actinopterygii</taxon>
        <taxon>Neopterygii</taxon>
        <taxon>Teleostei</taxon>
        <taxon>Anguilliformes</taxon>
        <taxon>Synaphobranchidae</taxon>
        <taxon>Synaphobranchus</taxon>
    </lineage>
</organism>
<dbReference type="EMBL" id="JAINUF010000002">
    <property type="protein sequence ID" value="KAJ8376968.1"/>
    <property type="molecule type" value="Genomic_DNA"/>
</dbReference>
<dbReference type="AlphaFoldDB" id="A0A9Q1JBQ3"/>
<keyword evidence="2" id="KW-1185">Reference proteome</keyword>
<comment type="caution">
    <text evidence="1">The sequence shown here is derived from an EMBL/GenBank/DDBJ whole genome shotgun (WGS) entry which is preliminary data.</text>
</comment>
<name>A0A9Q1JBQ3_SYNKA</name>
<evidence type="ECO:0000313" key="2">
    <source>
        <dbReference type="Proteomes" id="UP001152622"/>
    </source>
</evidence>
<protein>
    <submittedName>
        <fullName evidence="1">Uncharacterized protein</fullName>
    </submittedName>
</protein>
<evidence type="ECO:0000313" key="1">
    <source>
        <dbReference type="EMBL" id="KAJ8376968.1"/>
    </source>
</evidence>